<evidence type="ECO:0000313" key="2">
    <source>
        <dbReference type="EMBL" id="EIN04394.1"/>
    </source>
</evidence>
<dbReference type="PANTHER" id="PTHR46791:SF5">
    <property type="entry name" value="CLR5 DOMAIN-CONTAINING PROTEIN-RELATED"/>
    <property type="match status" value="1"/>
</dbReference>
<dbReference type="KEGG" id="psq:PUNSTDRAFT_76606"/>
<dbReference type="OrthoDB" id="3353107at2759"/>
<evidence type="ECO:0000259" key="1">
    <source>
        <dbReference type="Pfam" id="PF24764"/>
    </source>
</evidence>
<reference evidence="3" key="1">
    <citation type="journal article" date="2012" name="Science">
        <title>The Paleozoic origin of enzymatic lignin decomposition reconstructed from 31 fungal genomes.</title>
        <authorList>
            <person name="Floudas D."/>
            <person name="Binder M."/>
            <person name="Riley R."/>
            <person name="Barry K."/>
            <person name="Blanchette R.A."/>
            <person name="Henrissat B."/>
            <person name="Martinez A.T."/>
            <person name="Otillar R."/>
            <person name="Spatafora J.W."/>
            <person name="Yadav J.S."/>
            <person name="Aerts A."/>
            <person name="Benoit I."/>
            <person name="Boyd A."/>
            <person name="Carlson A."/>
            <person name="Copeland A."/>
            <person name="Coutinho P.M."/>
            <person name="de Vries R.P."/>
            <person name="Ferreira P."/>
            <person name="Findley K."/>
            <person name="Foster B."/>
            <person name="Gaskell J."/>
            <person name="Glotzer D."/>
            <person name="Gorecki P."/>
            <person name="Heitman J."/>
            <person name="Hesse C."/>
            <person name="Hori C."/>
            <person name="Igarashi K."/>
            <person name="Jurgens J.A."/>
            <person name="Kallen N."/>
            <person name="Kersten P."/>
            <person name="Kohler A."/>
            <person name="Kuees U."/>
            <person name="Kumar T.K.A."/>
            <person name="Kuo A."/>
            <person name="LaButti K."/>
            <person name="Larrondo L.F."/>
            <person name="Lindquist E."/>
            <person name="Ling A."/>
            <person name="Lombard V."/>
            <person name="Lucas S."/>
            <person name="Lundell T."/>
            <person name="Martin R."/>
            <person name="McLaughlin D.J."/>
            <person name="Morgenstern I."/>
            <person name="Morin E."/>
            <person name="Murat C."/>
            <person name="Nagy L.G."/>
            <person name="Nolan M."/>
            <person name="Ohm R.A."/>
            <person name="Patyshakuliyeva A."/>
            <person name="Rokas A."/>
            <person name="Ruiz-Duenas F.J."/>
            <person name="Sabat G."/>
            <person name="Salamov A."/>
            <person name="Samejima M."/>
            <person name="Schmutz J."/>
            <person name="Slot J.C."/>
            <person name="St John F."/>
            <person name="Stenlid J."/>
            <person name="Sun H."/>
            <person name="Sun S."/>
            <person name="Syed K."/>
            <person name="Tsang A."/>
            <person name="Wiebenga A."/>
            <person name="Young D."/>
            <person name="Pisabarro A."/>
            <person name="Eastwood D.C."/>
            <person name="Martin F."/>
            <person name="Cullen D."/>
            <person name="Grigoriev I.V."/>
            <person name="Hibbett D.S."/>
        </authorList>
    </citation>
    <scope>NUCLEOTIDE SEQUENCE [LARGE SCALE GENOMIC DNA]</scope>
    <source>
        <strain evidence="3">HHB-11173 SS5</strain>
    </source>
</reference>
<gene>
    <name evidence="2" type="ORF">PUNSTDRAFT_76606</name>
</gene>
<dbReference type="OMA" id="RIERLWF"/>
<dbReference type="eggNOG" id="ENOG502QSMG">
    <property type="taxonomic scope" value="Eukaryota"/>
</dbReference>
<dbReference type="RefSeq" id="XP_007388537.1">
    <property type="nucleotide sequence ID" value="XM_007388475.1"/>
</dbReference>
<sequence length="234" mass="26890">MDAHRGQGRGSYIWGRSVHNTRIERLWYDVTHGFGMKWKDFFLELETHHGLEPTNPDHIWLLHHLFLASINQDALEWAEIWNSHKMSTPGTGAQSPNEMFFFSMLQDGPRGLVPPEQDVHDDEDIEDVTSYGIDWDVYNDPSMVAHLADSDEEDDTSHNPFGTPNKLSEVICDAPPCPLQPHEVEALNNRLRASINISERDMKVRRLVWTQALAICHDLVSTVRLYTLYELQSS</sequence>
<organism evidence="2 3">
    <name type="scientific">Punctularia strigosozonata (strain HHB-11173)</name>
    <name type="common">White-rot fungus</name>
    <dbReference type="NCBI Taxonomy" id="741275"/>
    <lineage>
        <taxon>Eukaryota</taxon>
        <taxon>Fungi</taxon>
        <taxon>Dikarya</taxon>
        <taxon>Basidiomycota</taxon>
        <taxon>Agaricomycotina</taxon>
        <taxon>Agaricomycetes</taxon>
        <taxon>Corticiales</taxon>
        <taxon>Punctulariaceae</taxon>
        <taxon>Punctularia</taxon>
    </lineage>
</organism>
<proteinExistence type="predicted"/>
<evidence type="ECO:0000313" key="3">
    <source>
        <dbReference type="Proteomes" id="UP000054196"/>
    </source>
</evidence>
<keyword evidence="3" id="KW-1185">Reference proteome</keyword>
<dbReference type="GeneID" id="18885661"/>
<dbReference type="InterPro" id="IPR058913">
    <property type="entry name" value="Integrase_dom_put"/>
</dbReference>
<dbReference type="Proteomes" id="UP000054196">
    <property type="component" value="Unassembled WGS sequence"/>
</dbReference>
<protein>
    <recommendedName>
        <fullName evidence="1">Integrase core domain-containing protein</fullName>
    </recommendedName>
</protein>
<name>R7S3E9_PUNST</name>
<dbReference type="HOGENOM" id="CLU_111205_0_0_1"/>
<dbReference type="EMBL" id="JH687555">
    <property type="protein sequence ID" value="EIN04394.1"/>
    <property type="molecule type" value="Genomic_DNA"/>
</dbReference>
<dbReference type="Pfam" id="PF24764">
    <property type="entry name" value="rva_4"/>
    <property type="match status" value="1"/>
</dbReference>
<feature type="domain" description="Integrase core" evidence="1">
    <location>
        <begin position="1"/>
        <end position="106"/>
    </location>
</feature>
<dbReference type="PANTHER" id="PTHR46791">
    <property type="entry name" value="EXPRESSED PROTEIN"/>
    <property type="match status" value="1"/>
</dbReference>
<accession>R7S3E9</accession>
<dbReference type="AlphaFoldDB" id="R7S3E9"/>